<evidence type="ECO:0000256" key="3">
    <source>
        <dbReference type="ARBA" id="ARBA00023125"/>
    </source>
</evidence>
<feature type="domain" description="RNA polymerase sigma-70 region 2" evidence="6">
    <location>
        <begin position="11"/>
        <end position="75"/>
    </location>
</feature>
<dbReference type="Proteomes" id="UP000534286">
    <property type="component" value="Unassembled WGS sequence"/>
</dbReference>
<keyword evidence="8" id="KW-1185">Reference proteome</keyword>
<keyword evidence="3" id="KW-0238">DNA-binding</keyword>
<dbReference type="AlphaFoldDB" id="A0A7W7RTG4"/>
<evidence type="ECO:0000313" key="7">
    <source>
        <dbReference type="EMBL" id="MBB4937899.1"/>
    </source>
</evidence>
<dbReference type="PANTHER" id="PTHR43133:SF52">
    <property type="entry name" value="ECF RNA POLYMERASE SIGMA FACTOR SIGL"/>
    <property type="match status" value="1"/>
</dbReference>
<gene>
    <name evidence="7" type="ORF">FHR32_002204</name>
</gene>
<dbReference type="GO" id="GO:0016987">
    <property type="term" value="F:sigma factor activity"/>
    <property type="evidence" value="ECO:0007669"/>
    <property type="project" value="UniProtKB-KW"/>
</dbReference>
<dbReference type="GO" id="GO:0000428">
    <property type="term" value="C:DNA-directed RNA polymerase complex"/>
    <property type="evidence" value="ECO:0007669"/>
    <property type="project" value="UniProtKB-KW"/>
</dbReference>
<dbReference type="GO" id="GO:0003677">
    <property type="term" value="F:DNA binding"/>
    <property type="evidence" value="ECO:0007669"/>
    <property type="project" value="UniProtKB-KW"/>
</dbReference>
<dbReference type="InterPro" id="IPR013325">
    <property type="entry name" value="RNA_pol_sigma_r2"/>
</dbReference>
<feature type="compositionally biased region" description="Polar residues" evidence="5">
    <location>
        <begin position="170"/>
        <end position="186"/>
    </location>
</feature>
<evidence type="ECO:0000256" key="4">
    <source>
        <dbReference type="ARBA" id="ARBA00023163"/>
    </source>
</evidence>
<evidence type="ECO:0000256" key="5">
    <source>
        <dbReference type="SAM" id="MobiDB-lite"/>
    </source>
</evidence>
<accession>A0A7W7RTG4</accession>
<dbReference type="RefSeq" id="WP_312882252.1">
    <property type="nucleotide sequence ID" value="NZ_BAABEK010000014.1"/>
</dbReference>
<dbReference type="InterPro" id="IPR036388">
    <property type="entry name" value="WH-like_DNA-bd_sf"/>
</dbReference>
<dbReference type="InterPro" id="IPR039425">
    <property type="entry name" value="RNA_pol_sigma-70-like"/>
</dbReference>
<evidence type="ECO:0000313" key="8">
    <source>
        <dbReference type="Proteomes" id="UP000534286"/>
    </source>
</evidence>
<dbReference type="Gene3D" id="1.10.1740.10">
    <property type="match status" value="1"/>
</dbReference>
<dbReference type="SUPFAM" id="SSF88946">
    <property type="entry name" value="Sigma2 domain of RNA polymerase sigma factors"/>
    <property type="match status" value="1"/>
</dbReference>
<keyword evidence="7" id="KW-0240">DNA-directed RNA polymerase</keyword>
<proteinExistence type="predicted"/>
<keyword evidence="1" id="KW-0805">Transcription regulation</keyword>
<reference evidence="7 8" key="1">
    <citation type="submission" date="2020-08" db="EMBL/GenBank/DDBJ databases">
        <title>Sequencing the genomes of 1000 actinobacteria strains.</title>
        <authorList>
            <person name="Klenk H.-P."/>
        </authorList>
    </citation>
    <scope>NUCLEOTIDE SEQUENCE [LARGE SCALE GENOMIC DNA]</scope>
    <source>
        <strain evidence="7 8">DSM 43023</strain>
    </source>
</reference>
<evidence type="ECO:0000256" key="1">
    <source>
        <dbReference type="ARBA" id="ARBA00023015"/>
    </source>
</evidence>
<dbReference type="Pfam" id="PF04542">
    <property type="entry name" value="Sigma70_r2"/>
    <property type="match status" value="1"/>
</dbReference>
<evidence type="ECO:0000256" key="2">
    <source>
        <dbReference type="ARBA" id="ARBA00023082"/>
    </source>
</evidence>
<keyword evidence="4" id="KW-0804">Transcription</keyword>
<dbReference type="PANTHER" id="PTHR43133">
    <property type="entry name" value="RNA POLYMERASE ECF-TYPE SIGMA FACTO"/>
    <property type="match status" value="1"/>
</dbReference>
<evidence type="ECO:0000259" key="6">
    <source>
        <dbReference type="Pfam" id="PF04542"/>
    </source>
</evidence>
<name>A0A7W7RTG4_9ACTN</name>
<sequence>MTDDSQRFTSMYDECRQRVWAYVVSRAGRQVADEVVSETFAIAWRRLDDVPEPALPWLLGVARNVLRDNIRAEVRRDALGAELRSWTEGDVAEQVTERLSVLRALTELPEDDREVLILTAWQGLSPRAAAHGAARQPDTAGAYWHTVSVSRNLFTAADADYTVVNREQNEGWTPSATGGEQWSRTRSLGAEPATPEDEAAWKQAGSPAEIPVTVPGKRGAKLTLSTEPGDAQDGHAPLVDGDKVFWLGRNVTMKDLRGLPSDPAGLKAWLLRSYEGHGTESSSDPMSSDAWLFAVTVGLFTDMPITPQVRGAAFQMLADLKTIKVVRDVTDAEGRTGTAVAIEERVKANATAKDDGGILQTRLIFDETTGQALARESVVVRPGGLQAAFAPGTVWNSEAVLEAGWTDGKPAA</sequence>
<keyword evidence="2" id="KW-0731">Sigma factor</keyword>
<dbReference type="EMBL" id="JACHJU010000001">
    <property type="protein sequence ID" value="MBB4937899.1"/>
    <property type="molecule type" value="Genomic_DNA"/>
</dbReference>
<organism evidence="7 8">
    <name type="scientific">Streptosporangium album</name>
    <dbReference type="NCBI Taxonomy" id="47479"/>
    <lineage>
        <taxon>Bacteria</taxon>
        <taxon>Bacillati</taxon>
        <taxon>Actinomycetota</taxon>
        <taxon>Actinomycetes</taxon>
        <taxon>Streptosporangiales</taxon>
        <taxon>Streptosporangiaceae</taxon>
        <taxon>Streptosporangium</taxon>
    </lineage>
</organism>
<protein>
    <submittedName>
        <fullName evidence="7">DNA-directed RNA polymerase specialized sigma24 family protein</fullName>
    </submittedName>
</protein>
<dbReference type="GO" id="GO:0006352">
    <property type="term" value="P:DNA-templated transcription initiation"/>
    <property type="evidence" value="ECO:0007669"/>
    <property type="project" value="InterPro"/>
</dbReference>
<dbReference type="InterPro" id="IPR007627">
    <property type="entry name" value="RNA_pol_sigma70_r2"/>
</dbReference>
<feature type="region of interest" description="Disordered" evidence="5">
    <location>
        <begin position="168"/>
        <end position="214"/>
    </location>
</feature>
<dbReference type="Gene3D" id="1.10.10.10">
    <property type="entry name" value="Winged helix-like DNA-binding domain superfamily/Winged helix DNA-binding domain"/>
    <property type="match status" value="1"/>
</dbReference>
<comment type="caution">
    <text evidence="7">The sequence shown here is derived from an EMBL/GenBank/DDBJ whole genome shotgun (WGS) entry which is preliminary data.</text>
</comment>